<keyword evidence="6" id="KW-0808">Transferase</keyword>
<feature type="repeat" description="ANK" evidence="14">
    <location>
        <begin position="458"/>
        <end position="490"/>
    </location>
</feature>
<evidence type="ECO:0000256" key="12">
    <source>
        <dbReference type="ARBA" id="ARBA00022976"/>
    </source>
</evidence>
<dbReference type="SUPFAM" id="SSF57850">
    <property type="entry name" value="RING/U-box"/>
    <property type="match status" value="2"/>
</dbReference>
<dbReference type="SUPFAM" id="SSF159034">
    <property type="entry name" value="Mib/herc2 domain-like"/>
    <property type="match status" value="2"/>
</dbReference>
<evidence type="ECO:0000256" key="13">
    <source>
        <dbReference type="ARBA" id="ARBA00023043"/>
    </source>
</evidence>
<protein>
    <recommendedName>
        <fullName evidence="4">RING-type E3 ubiquitin transferase</fullName>
        <ecNumber evidence="4">2.3.2.27</ecNumber>
    </recommendedName>
</protein>
<dbReference type="Gene3D" id="3.30.60.90">
    <property type="match status" value="1"/>
</dbReference>
<keyword evidence="10" id="KW-0833">Ubl conjugation pathway</keyword>
<comment type="pathway">
    <text evidence="3">Protein modification; protein ubiquitination.</text>
</comment>
<keyword evidence="11" id="KW-0862">Zinc</keyword>
<dbReference type="GO" id="GO:0016567">
    <property type="term" value="P:protein ubiquitination"/>
    <property type="evidence" value="ECO:0007669"/>
    <property type="project" value="InterPro"/>
</dbReference>
<evidence type="ECO:0000256" key="15">
    <source>
        <dbReference type="PROSITE-ProRule" id="PRU00228"/>
    </source>
</evidence>
<sequence>MSVGLRVVRGPDWNLGNKDQGEGHVGTVVKDNGNETFQVVWDMGEQTTCRGGKDGKSDLIILDNAPAGVKHLSVACEECGKGTIIGIRWQCNSCNDVSLCTPCYMTDKHEVSHTFKRIDKPHASSVNVPKRAGSKKIKAAGIFPGATVMRGTDWEYSTQDGGNGQKGKVEDVRNFGSVAGGRNAVRVRWDKTGEANVYRVGCKGKVDLKCVSEGSGTYYYKDHLPVLGKSGSSGSPNASPRSPVGRGAGGDTLLQIGDKCVVDMPEEALKECIGEVGTIKGFVGDSAIEVQYDDRSYQFYAGAVSKVYPIRVGDVVRVGKDEKKAILLQKNHGGWNADMKQALGLVGKVVKIDSDGDVAVAFGNNAWVFNPALLTPAPGETPNQLSGEVDFSKSTSEDPREELGDNLGRLMAHLLLLGALERQTIGPEQMVVAAAKGDLEAVQMCIRRNKDLVNCTFKDITPLIIACHEGNENIVKVLLQNGANINGTNEKGTTALLAALSGKEESIAILLVKNKANVNVSDANNRTPAHAAAYTGLCSALKVVLEAGGNPNRQDDDGDTPLHDAIEKRNDRAAAIILSHPRLDLTITNKKGFTPLILAAFKGHDFAAERIVGKAPDLVNFQNKDNHCALHVAAVNNHQEIASMLVLKGKAKLDLRNNNGMTACHLAAYEGHADLVKILVENGANFEIKDGDGDTVFHCAMRIKQNEGGLFLQLVGLTINNRQLENEKFKIVIMLLDKGANYNAKNNRGATPLQVCPSERLKNAVVEAIKKRQRTPQQQAASNMAEAMNELFQELLSLPCAVCKENVANVRFLPCKHKITCRACCFRVNRCPMCRQPIAERIDPQGRRLVPEPCQVQ</sequence>
<keyword evidence="21" id="KW-1185">Reference proteome</keyword>
<name>A0AA88Y2N5_PINIB</name>
<organism evidence="20 21">
    <name type="scientific">Pinctada imbricata</name>
    <name type="common">Atlantic pearl-oyster</name>
    <name type="synonym">Pinctada martensii</name>
    <dbReference type="NCBI Taxonomy" id="66713"/>
    <lineage>
        <taxon>Eukaryota</taxon>
        <taxon>Metazoa</taxon>
        <taxon>Spiralia</taxon>
        <taxon>Lophotrochozoa</taxon>
        <taxon>Mollusca</taxon>
        <taxon>Bivalvia</taxon>
        <taxon>Autobranchia</taxon>
        <taxon>Pteriomorphia</taxon>
        <taxon>Pterioida</taxon>
        <taxon>Pterioidea</taxon>
        <taxon>Pteriidae</taxon>
        <taxon>Pinctada</taxon>
    </lineage>
</organism>
<evidence type="ECO:0000256" key="2">
    <source>
        <dbReference type="ARBA" id="ARBA00004496"/>
    </source>
</evidence>
<feature type="repeat" description="ANK" evidence="14">
    <location>
        <begin position="524"/>
        <end position="556"/>
    </location>
</feature>
<dbReference type="Gene3D" id="3.30.40.10">
    <property type="entry name" value="Zinc/RING finger domain, C3HC4 (zinc finger)"/>
    <property type="match status" value="1"/>
</dbReference>
<dbReference type="AlphaFoldDB" id="A0AA88Y2N5"/>
<keyword evidence="12" id="KW-0914">Notch signaling pathway</keyword>
<dbReference type="InterPro" id="IPR010606">
    <property type="entry name" value="Mib_Herc2"/>
</dbReference>
<dbReference type="Pfam" id="PF06701">
    <property type="entry name" value="MIB_HERC2"/>
    <property type="match status" value="2"/>
</dbReference>
<dbReference type="PROSITE" id="PS01357">
    <property type="entry name" value="ZF_ZZ_1"/>
    <property type="match status" value="1"/>
</dbReference>
<evidence type="ECO:0000256" key="14">
    <source>
        <dbReference type="PROSITE-ProRule" id="PRU00023"/>
    </source>
</evidence>
<dbReference type="GO" id="GO:0008270">
    <property type="term" value="F:zinc ion binding"/>
    <property type="evidence" value="ECO:0007669"/>
    <property type="project" value="UniProtKB-KW"/>
</dbReference>
<comment type="catalytic activity">
    <reaction evidence="1">
        <text>S-ubiquitinyl-[E2 ubiquitin-conjugating enzyme]-L-cysteine + [acceptor protein]-L-lysine = [E2 ubiquitin-conjugating enzyme]-L-cysteine + N(6)-ubiquitinyl-[acceptor protein]-L-lysine.</text>
        <dbReference type="EC" id="2.3.2.27"/>
    </reaction>
</comment>
<keyword evidence="8" id="KW-0677">Repeat</keyword>
<dbReference type="SMART" id="SM00291">
    <property type="entry name" value="ZnF_ZZ"/>
    <property type="match status" value="1"/>
</dbReference>
<evidence type="ECO:0000256" key="7">
    <source>
        <dbReference type="ARBA" id="ARBA00022723"/>
    </source>
</evidence>
<evidence type="ECO:0000256" key="4">
    <source>
        <dbReference type="ARBA" id="ARBA00012483"/>
    </source>
</evidence>
<evidence type="ECO:0000256" key="16">
    <source>
        <dbReference type="SAM" id="MobiDB-lite"/>
    </source>
</evidence>
<evidence type="ECO:0000256" key="8">
    <source>
        <dbReference type="ARBA" id="ARBA00022737"/>
    </source>
</evidence>
<accession>A0AA88Y2N5</accession>
<feature type="domain" description="RING-type" evidence="17">
    <location>
        <begin position="800"/>
        <end position="835"/>
    </location>
</feature>
<keyword evidence="7" id="KW-0479">Metal-binding</keyword>
<comment type="caution">
    <text evidence="20">The sequence shown here is derived from an EMBL/GenBank/DDBJ whole genome shotgun (WGS) entry which is preliminary data.</text>
</comment>
<feature type="domain" description="MIB/HERC2" evidence="19">
    <location>
        <begin position="134"/>
        <end position="214"/>
    </location>
</feature>
<evidence type="ECO:0000259" key="19">
    <source>
        <dbReference type="PROSITE" id="PS51416"/>
    </source>
</evidence>
<dbReference type="PROSITE" id="PS51416">
    <property type="entry name" value="MIB_HERC2"/>
    <property type="match status" value="2"/>
</dbReference>
<dbReference type="SMART" id="SM00248">
    <property type="entry name" value="ANK"/>
    <property type="match status" value="9"/>
</dbReference>
<dbReference type="PROSITE" id="PS50088">
    <property type="entry name" value="ANK_REPEAT"/>
    <property type="match status" value="4"/>
</dbReference>
<evidence type="ECO:0000259" key="17">
    <source>
        <dbReference type="PROSITE" id="PS50089"/>
    </source>
</evidence>
<dbReference type="PROSITE" id="PS50135">
    <property type="entry name" value="ZF_ZZ_2"/>
    <property type="match status" value="1"/>
</dbReference>
<dbReference type="InterPro" id="IPR001841">
    <property type="entry name" value="Znf_RING"/>
</dbReference>
<feature type="repeat" description="ANK" evidence="14">
    <location>
        <begin position="659"/>
        <end position="691"/>
    </location>
</feature>
<keyword evidence="9 15" id="KW-0863">Zinc-finger</keyword>
<feature type="domain" description="MIB/HERC2" evidence="19">
    <location>
        <begin position="1"/>
        <end position="65"/>
    </location>
</feature>
<comment type="subcellular location">
    <subcellularLocation>
        <location evidence="2">Cytoplasm</location>
    </subcellularLocation>
</comment>
<feature type="region of interest" description="Disordered" evidence="16">
    <location>
        <begin position="378"/>
        <end position="402"/>
    </location>
</feature>
<evidence type="ECO:0000256" key="11">
    <source>
        <dbReference type="ARBA" id="ARBA00022833"/>
    </source>
</evidence>
<dbReference type="Pfam" id="PF00569">
    <property type="entry name" value="ZZ"/>
    <property type="match status" value="1"/>
</dbReference>
<dbReference type="Gene3D" id="1.25.40.20">
    <property type="entry name" value="Ankyrin repeat-containing domain"/>
    <property type="match status" value="3"/>
</dbReference>
<dbReference type="SUPFAM" id="SSF48403">
    <property type="entry name" value="Ankyrin repeat"/>
    <property type="match status" value="1"/>
</dbReference>
<evidence type="ECO:0000256" key="9">
    <source>
        <dbReference type="ARBA" id="ARBA00022771"/>
    </source>
</evidence>
<dbReference type="PANTHER" id="PTHR24202">
    <property type="entry name" value="E3 UBIQUITIN-PROTEIN LIGASE MIB2"/>
    <property type="match status" value="1"/>
</dbReference>
<dbReference type="InterPro" id="IPR013083">
    <property type="entry name" value="Znf_RING/FYVE/PHD"/>
</dbReference>
<dbReference type="FunFam" id="2.30.30.40:FF:000078">
    <property type="entry name" value="Putative e3 ubiquitin-protein ligase mib2"/>
    <property type="match status" value="1"/>
</dbReference>
<keyword evidence="5" id="KW-0963">Cytoplasm</keyword>
<dbReference type="InterPro" id="IPR036770">
    <property type="entry name" value="Ankyrin_rpt-contain_sf"/>
</dbReference>
<dbReference type="InterPro" id="IPR037252">
    <property type="entry name" value="Mib_Herc2_sf"/>
</dbReference>
<dbReference type="InterPro" id="IPR043145">
    <property type="entry name" value="Znf_ZZ_sf"/>
</dbReference>
<dbReference type="GO" id="GO:0007219">
    <property type="term" value="P:Notch signaling pathway"/>
    <property type="evidence" value="ECO:0007669"/>
    <property type="project" value="UniProtKB-KW"/>
</dbReference>
<dbReference type="Gene3D" id="2.30.30.40">
    <property type="entry name" value="SH3 Domains"/>
    <property type="match status" value="2"/>
</dbReference>
<feature type="domain" description="ZZ-type" evidence="18">
    <location>
        <begin position="71"/>
        <end position="123"/>
    </location>
</feature>
<evidence type="ECO:0000313" key="20">
    <source>
        <dbReference type="EMBL" id="KAK3088128.1"/>
    </source>
</evidence>
<dbReference type="EC" id="2.3.2.27" evidence="4"/>
<evidence type="ECO:0000256" key="1">
    <source>
        <dbReference type="ARBA" id="ARBA00000900"/>
    </source>
</evidence>
<dbReference type="Pfam" id="PF18346">
    <property type="entry name" value="SH3_15"/>
    <property type="match status" value="1"/>
</dbReference>
<gene>
    <name evidence="20" type="ORF">FSP39_015105</name>
</gene>
<dbReference type="Proteomes" id="UP001186944">
    <property type="component" value="Unassembled WGS sequence"/>
</dbReference>
<dbReference type="InterPro" id="IPR040847">
    <property type="entry name" value="SH3_15"/>
</dbReference>
<dbReference type="GO" id="GO:0061630">
    <property type="term" value="F:ubiquitin protein ligase activity"/>
    <property type="evidence" value="ECO:0007669"/>
    <property type="project" value="UniProtKB-EC"/>
</dbReference>
<reference evidence="20" key="1">
    <citation type="submission" date="2019-08" db="EMBL/GenBank/DDBJ databases">
        <title>The improved chromosome-level genome for the pearl oyster Pinctada fucata martensii using PacBio sequencing and Hi-C.</title>
        <authorList>
            <person name="Zheng Z."/>
        </authorList>
    </citation>
    <scope>NUCLEOTIDE SEQUENCE</scope>
    <source>
        <strain evidence="20">ZZ-2019</strain>
        <tissue evidence="20">Adductor muscle</tissue>
    </source>
</reference>
<evidence type="ECO:0000256" key="3">
    <source>
        <dbReference type="ARBA" id="ARBA00004906"/>
    </source>
</evidence>
<dbReference type="Pfam" id="PF13637">
    <property type="entry name" value="Ank_4"/>
    <property type="match status" value="1"/>
</dbReference>
<evidence type="ECO:0000256" key="6">
    <source>
        <dbReference type="ARBA" id="ARBA00022679"/>
    </source>
</evidence>
<feature type="repeat" description="ANK" evidence="14">
    <location>
        <begin position="491"/>
        <end position="523"/>
    </location>
</feature>
<dbReference type="PRINTS" id="PR01415">
    <property type="entry name" value="ANKYRIN"/>
</dbReference>
<dbReference type="PANTHER" id="PTHR24202:SF4">
    <property type="entry name" value="E3 UBIQUITIN-PROTEIN LIGASE MIB2-RELATED"/>
    <property type="match status" value="1"/>
</dbReference>
<dbReference type="InterPro" id="IPR000433">
    <property type="entry name" value="Znf_ZZ"/>
</dbReference>
<dbReference type="InterPro" id="IPR002110">
    <property type="entry name" value="Ankyrin_rpt"/>
</dbReference>
<dbReference type="PROSITE" id="PS50297">
    <property type="entry name" value="ANK_REP_REGION"/>
    <property type="match status" value="3"/>
</dbReference>
<keyword evidence="13 14" id="KW-0040">ANK repeat</keyword>
<dbReference type="GO" id="GO:0005737">
    <property type="term" value="C:cytoplasm"/>
    <property type="evidence" value="ECO:0007669"/>
    <property type="project" value="UniProtKB-SubCell"/>
</dbReference>
<dbReference type="SMART" id="SM00184">
    <property type="entry name" value="RING"/>
    <property type="match status" value="1"/>
</dbReference>
<evidence type="ECO:0000313" key="21">
    <source>
        <dbReference type="Proteomes" id="UP001186944"/>
    </source>
</evidence>
<proteinExistence type="predicted"/>
<dbReference type="PROSITE" id="PS50089">
    <property type="entry name" value="ZF_RING_2"/>
    <property type="match status" value="1"/>
</dbReference>
<evidence type="ECO:0000259" key="18">
    <source>
        <dbReference type="PROSITE" id="PS50135"/>
    </source>
</evidence>
<dbReference type="Pfam" id="PF12796">
    <property type="entry name" value="Ank_2"/>
    <property type="match status" value="1"/>
</dbReference>
<dbReference type="EMBL" id="VSWD01000011">
    <property type="protein sequence ID" value="KAK3088128.1"/>
    <property type="molecule type" value="Genomic_DNA"/>
</dbReference>
<dbReference type="Pfam" id="PF13920">
    <property type="entry name" value="zf-C3HC4_3"/>
    <property type="match status" value="1"/>
</dbReference>
<evidence type="ECO:0000256" key="5">
    <source>
        <dbReference type="ARBA" id="ARBA00022490"/>
    </source>
</evidence>
<evidence type="ECO:0000256" key="10">
    <source>
        <dbReference type="ARBA" id="ARBA00022786"/>
    </source>
</evidence>